<dbReference type="AlphaFoldDB" id="A0A0E0AQ22"/>
<dbReference type="STRING" id="40148.A0A0E0AQ22"/>
<feature type="compositionally biased region" description="Low complexity" evidence="3">
    <location>
        <begin position="697"/>
        <end position="713"/>
    </location>
</feature>
<dbReference type="Proteomes" id="UP000026961">
    <property type="component" value="Chromosome 8"/>
</dbReference>
<evidence type="ECO:0000313" key="5">
    <source>
        <dbReference type="EnsemblPlants" id="OGLUM08G00890.1"/>
    </source>
</evidence>
<dbReference type="eggNOG" id="KOG1676">
    <property type="taxonomic scope" value="Eukaryota"/>
</dbReference>
<feature type="region of interest" description="Disordered" evidence="3">
    <location>
        <begin position="391"/>
        <end position="771"/>
    </location>
</feature>
<feature type="compositionally biased region" description="Basic and acidic residues" evidence="3">
    <location>
        <begin position="138"/>
        <end position="147"/>
    </location>
</feature>
<dbReference type="GO" id="GO:0003723">
    <property type="term" value="F:RNA binding"/>
    <property type="evidence" value="ECO:0007669"/>
    <property type="project" value="UniProtKB-UniRule"/>
</dbReference>
<feature type="compositionally biased region" description="Polar residues" evidence="3">
    <location>
        <begin position="617"/>
        <end position="627"/>
    </location>
</feature>
<feature type="compositionally biased region" description="Low complexity" evidence="3">
    <location>
        <begin position="538"/>
        <end position="559"/>
    </location>
</feature>
<keyword evidence="1" id="KW-0677">Repeat</keyword>
<evidence type="ECO:0000256" key="3">
    <source>
        <dbReference type="SAM" id="MobiDB-lite"/>
    </source>
</evidence>
<evidence type="ECO:0000256" key="1">
    <source>
        <dbReference type="ARBA" id="ARBA00022737"/>
    </source>
</evidence>
<keyword evidence="2" id="KW-0694">RNA-binding</keyword>
<dbReference type="HOGENOM" id="CLU_020507_1_0_1"/>
<accession>A0A0E0AQ22</accession>
<feature type="compositionally biased region" description="Basic and acidic residues" evidence="3">
    <location>
        <begin position="117"/>
        <end position="126"/>
    </location>
</feature>
<feature type="compositionally biased region" description="Low complexity" evidence="3">
    <location>
        <begin position="633"/>
        <end position="661"/>
    </location>
</feature>
<feature type="domain" description="K Homology" evidence="4">
    <location>
        <begin position="221"/>
        <end position="294"/>
    </location>
</feature>
<sequence>MKNEIRLSPSYTYYKHRNRKIRLDVPYIKRRRQKHELSLPTPHKAAPPHPCVKKKKIGGENLSNPNPLVPPMAESDAAAPPPEVVAPVEEQTAPAVGASTLEEAEPAAAAAPAAEGEGEHKRKLEEVDAAPDANGGGEDAKRPRVEGDGEGVVQSNESSAKVDEPVATENSDAAPAEASVDAVNGKVPPTEDSQMGSGEKPAAEAAVTEAPPQEGGGAPGQETSRIINVPNNKVGVLIGKSGETIRNLQMNSGAKIQITKDAEADANAPTRSVELVGTLESIDKAERLIKNVIAEADAGGSPALIARGFGSGQSGSEQFEMLVPDNKVGLIIGKGGETIKTLQTRSGARIQLIPQHPPEGVTLTERTVRITGNKKQIEAAKDMIKQAMSQAFSRHGAQSGGYGQQNYRPQGHGAASQWGPRSQPQPGYGYPPRGPPPQNMPYSQPYGGYPQQPPPRGGMGWDQRQGPPPHASHHGGGYDYYKQGSQPYEGQPPNYPPGPGNYNSYGPSQGPNYGQPQYPQSAPPQNYGPGYGDPRYNAPAPNQQYYGQPPAGPQQGYPPQQDPYARPYGGPGQWAPRGAPAGDGTYQAPPPTSYGPPSQQPPAYGQTYGPTTGPDGYSQQSYPQQGAQAPATYGQSAPAGPGYAQQGAQQGGYAQYPQSQPAYGDQAAQNNANYGYQGAPADPNYGNAYPQAGYGSTPASGQAGYAAAPAAGQPGYGQPGYTQPPTNPPAYDQSAQPPAQSGYAAPPANPQPAVAKGVSPQPAGYGGQWTA</sequence>
<evidence type="ECO:0000313" key="6">
    <source>
        <dbReference type="Proteomes" id="UP000026961"/>
    </source>
</evidence>
<feature type="compositionally biased region" description="Low complexity" evidence="3">
    <location>
        <begin position="199"/>
        <end position="213"/>
    </location>
</feature>
<dbReference type="Pfam" id="PF00013">
    <property type="entry name" value="KH_1"/>
    <property type="match status" value="2"/>
</dbReference>
<dbReference type="Gene3D" id="3.30.1370.10">
    <property type="entry name" value="K Homology domain, type 1"/>
    <property type="match status" value="2"/>
</dbReference>
<dbReference type="InterPro" id="IPR036612">
    <property type="entry name" value="KH_dom_type_1_sf"/>
</dbReference>
<dbReference type="InterPro" id="IPR004088">
    <property type="entry name" value="KH_dom_type_1"/>
</dbReference>
<feature type="compositionally biased region" description="Low complexity" evidence="3">
    <location>
        <begin position="85"/>
        <end position="96"/>
    </location>
</feature>
<dbReference type="Gramene" id="OGLUM08G00890.1">
    <property type="protein sequence ID" value="OGLUM08G00890.1"/>
    <property type="gene ID" value="OGLUM08G00890"/>
</dbReference>
<feature type="region of interest" description="Disordered" evidence="3">
    <location>
        <begin position="32"/>
        <end position="226"/>
    </location>
</feature>
<organism evidence="5">
    <name type="scientific">Oryza glumipatula</name>
    <dbReference type="NCBI Taxonomy" id="40148"/>
    <lineage>
        <taxon>Eukaryota</taxon>
        <taxon>Viridiplantae</taxon>
        <taxon>Streptophyta</taxon>
        <taxon>Embryophyta</taxon>
        <taxon>Tracheophyta</taxon>
        <taxon>Spermatophyta</taxon>
        <taxon>Magnoliopsida</taxon>
        <taxon>Liliopsida</taxon>
        <taxon>Poales</taxon>
        <taxon>Poaceae</taxon>
        <taxon>BOP clade</taxon>
        <taxon>Oryzoideae</taxon>
        <taxon>Oryzeae</taxon>
        <taxon>Oryzinae</taxon>
        <taxon>Oryza</taxon>
    </lineage>
</organism>
<dbReference type="EnsemblPlants" id="OGLUM08G00890.1">
    <property type="protein sequence ID" value="OGLUM08G00890.1"/>
    <property type="gene ID" value="OGLUM08G00890"/>
</dbReference>
<reference evidence="5" key="2">
    <citation type="submission" date="2018-05" db="EMBL/GenBank/DDBJ databases">
        <title>OgluRS3 (Oryza glumaepatula Reference Sequence Version 3).</title>
        <authorList>
            <person name="Zhang J."/>
            <person name="Kudrna D."/>
            <person name="Lee S."/>
            <person name="Talag J."/>
            <person name="Welchert J."/>
            <person name="Wing R.A."/>
        </authorList>
    </citation>
    <scope>NUCLEOTIDE SEQUENCE [LARGE SCALE GENOMIC DNA]</scope>
</reference>
<evidence type="ECO:0000256" key="2">
    <source>
        <dbReference type="PROSITE-ProRule" id="PRU00117"/>
    </source>
</evidence>
<feature type="compositionally biased region" description="Low complexity" evidence="3">
    <location>
        <begin position="441"/>
        <end position="450"/>
    </location>
</feature>
<evidence type="ECO:0000259" key="4">
    <source>
        <dbReference type="SMART" id="SM00322"/>
    </source>
</evidence>
<proteinExistence type="predicted"/>
<feature type="compositionally biased region" description="Low complexity" evidence="3">
    <location>
        <begin position="106"/>
        <end position="115"/>
    </location>
</feature>
<reference evidence="5" key="1">
    <citation type="submission" date="2015-04" db="UniProtKB">
        <authorList>
            <consortium name="EnsemblPlants"/>
        </authorList>
    </citation>
    <scope>IDENTIFICATION</scope>
</reference>
<dbReference type="InterPro" id="IPR004087">
    <property type="entry name" value="KH_dom"/>
</dbReference>
<dbReference type="PANTHER" id="PTHR10288">
    <property type="entry name" value="KH DOMAIN CONTAINING RNA BINDING PROTEIN"/>
    <property type="match status" value="1"/>
</dbReference>
<dbReference type="SMART" id="SM00322">
    <property type="entry name" value="KH"/>
    <property type="match status" value="2"/>
</dbReference>
<feature type="compositionally biased region" description="Low complexity" evidence="3">
    <location>
        <begin position="419"/>
        <end position="431"/>
    </location>
</feature>
<keyword evidence="6" id="KW-1185">Reference proteome</keyword>
<feature type="domain" description="K Homology" evidence="4">
    <location>
        <begin position="315"/>
        <end position="389"/>
    </location>
</feature>
<dbReference type="SUPFAM" id="SSF54791">
    <property type="entry name" value="Eukaryotic type KH-domain (KH-domain type I)"/>
    <property type="match status" value="2"/>
</dbReference>
<protein>
    <recommendedName>
        <fullName evidence="4">K Homology domain-containing protein</fullName>
    </recommendedName>
</protein>
<dbReference type="CDD" id="cd00105">
    <property type="entry name" value="KH-I"/>
    <property type="match status" value="2"/>
</dbReference>
<feature type="compositionally biased region" description="Pro residues" evidence="3">
    <location>
        <begin position="588"/>
        <end position="600"/>
    </location>
</feature>
<name>A0A0E0AQ22_9ORYZ</name>
<feature type="compositionally biased region" description="Low complexity" evidence="3">
    <location>
        <begin position="500"/>
        <end position="520"/>
    </location>
</feature>
<dbReference type="PROSITE" id="PS50084">
    <property type="entry name" value="KH_TYPE_1"/>
    <property type="match status" value="2"/>
</dbReference>